<evidence type="ECO:0000259" key="5">
    <source>
        <dbReference type="Pfam" id="PF00496"/>
    </source>
</evidence>
<dbReference type="Proteomes" id="UP000199087">
    <property type="component" value="Unassembled WGS sequence"/>
</dbReference>
<dbReference type="GO" id="GO:1904680">
    <property type="term" value="F:peptide transmembrane transporter activity"/>
    <property type="evidence" value="ECO:0007669"/>
    <property type="project" value="TreeGrafter"/>
</dbReference>
<dbReference type="Gene3D" id="3.40.190.10">
    <property type="entry name" value="Periplasmic binding protein-like II"/>
    <property type="match status" value="1"/>
</dbReference>
<sequence length="510" mass="56659" precursor="true">MSRKISVLLIVFILIGSVIAGCSNQTASDTKDTKSTKDTLIIGVPDAPVYMDPQIQASVATYRVTTQIFDRLVALDNNMKIVPALAESWEVENPTTTLFHLRKGVKFHNGEEMKAEDVKFSLERAIKNEGVNYNYLIIKDIIIVDDYTIKIVTKQPFNALLYRLTLDAASIVSKKAATNDKDFNAHPVGTGPYKFVSWDLGGDVVLEANPDYYRGAPKVKKLIFKHIPEAINRSISLETGEIDLAYDLATTDLKKVKSNKNLKLEETTSTTEYYLGFNTQKPILDDVRVRKAIAYALKPQDIIDIVFNGIATPARNTMLAPNLFGYTPETVKYDYNLDKAKSLLAEAGHPNGFKTTLWVPDTQILKSAAEVVQGQLSKIGIDVQVKMMQSGAFYSSTGKGEHDMFFMTKTSIDPDSMLRAIYHSEAFGLSGNRSFWATKEVDAKLDRASVTTDSNEAKQLYAEVQKTVADQLPVIPIAIEHLNAGMQSTVKGFNLYPGKTHSIYGTYFEK</sequence>
<gene>
    <name evidence="6" type="ORF">BN000_03057</name>
</gene>
<dbReference type="PROSITE" id="PS51257">
    <property type="entry name" value="PROKAR_LIPOPROTEIN"/>
    <property type="match status" value="1"/>
</dbReference>
<evidence type="ECO:0000313" key="6">
    <source>
        <dbReference type="EMBL" id="CRK83099.1"/>
    </source>
</evidence>
<dbReference type="GO" id="GO:0042597">
    <property type="term" value="C:periplasmic space"/>
    <property type="evidence" value="ECO:0007669"/>
    <property type="project" value="UniProtKB-ARBA"/>
</dbReference>
<dbReference type="InterPro" id="IPR000914">
    <property type="entry name" value="SBP_5_dom"/>
</dbReference>
<dbReference type="EMBL" id="CVRB01000003">
    <property type="protein sequence ID" value="CRK83099.1"/>
    <property type="molecule type" value="Genomic_DNA"/>
</dbReference>
<dbReference type="PANTHER" id="PTHR30290">
    <property type="entry name" value="PERIPLASMIC BINDING COMPONENT OF ABC TRANSPORTER"/>
    <property type="match status" value="1"/>
</dbReference>
<dbReference type="OrthoDB" id="9796817at2"/>
<dbReference type="PANTHER" id="PTHR30290:SF9">
    <property type="entry name" value="OLIGOPEPTIDE-BINDING PROTEIN APPA"/>
    <property type="match status" value="1"/>
</dbReference>
<comment type="similarity">
    <text evidence="1">Belongs to the bacterial solute-binding protein 5 family.</text>
</comment>
<dbReference type="InterPro" id="IPR039424">
    <property type="entry name" value="SBP_5"/>
</dbReference>
<proteinExistence type="inferred from homology"/>
<evidence type="ECO:0000256" key="3">
    <source>
        <dbReference type="ARBA" id="ARBA00022729"/>
    </source>
</evidence>
<keyword evidence="7" id="KW-1185">Reference proteome</keyword>
<dbReference type="SUPFAM" id="SSF53850">
    <property type="entry name" value="Periplasmic binding protein-like II"/>
    <property type="match status" value="1"/>
</dbReference>
<dbReference type="GO" id="GO:0015833">
    <property type="term" value="P:peptide transport"/>
    <property type="evidence" value="ECO:0007669"/>
    <property type="project" value="TreeGrafter"/>
</dbReference>
<evidence type="ECO:0000256" key="1">
    <source>
        <dbReference type="ARBA" id="ARBA00005695"/>
    </source>
</evidence>
<feature type="chain" id="PRO_5039408040" evidence="4">
    <location>
        <begin position="21"/>
        <end position="510"/>
    </location>
</feature>
<dbReference type="AlphaFoldDB" id="A0A0U1NYJ5"/>
<dbReference type="Pfam" id="PF00496">
    <property type="entry name" value="SBP_bac_5"/>
    <property type="match status" value="1"/>
</dbReference>
<dbReference type="STRING" id="1499688.BN000_03057"/>
<dbReference type="Gene3D" id="3.90.76.10">
    <property type="entry name" value="Dipeptide-binding Protein, Domain 1"/>
    <property type="match status" value="1"/>
</dbReference>
<name>A0A0U1NYJ5_9BACI</name>
<organism evidence="6 7">
    <name type="scientific">Neobacillus massiliamazoniensis</name>
    <dbReference type="NCBI Taxonomy" id="1499688"/>
    <lineage>
        <taxon>Bacteria</taxon>
        <taxon>Bacillati</taxon>
        <taxon>Bacillota</taxon>
        <taxon>Bacilli</taxon>
        <taxon>Bacillales</taxon>
        <taxon>Bacillaceae</taxon>
        <taxon>Neobacillus</taxon>
    </lineage>
</organism>
<evidence type="ECO:0000313" key="7">
    <source>
        <dbReference type="Proteomes" id="UP000199087"/>
    </source>
</evidence>
<evidence type="ECO:0000256" key="4">
    <source>
        <dbReference type="SAM" id="SignalP"/>
    </source>
</evidence>
<feature type="signal peptide" evidence="4">
    <location>
        <begin position="1"/>
        <end position="20"/>
    </location>
</feature>
<dbReference type="PIRSF" id="PIRSF002741">
    <property type="entry name" value="MppA"/>
    <property type="match status" value="1"/>
</dbReference>
<evidence type="ECO:0000256" key="2">
    <source>
        <dbReference type="ARBA" id="ARBA00022448"/>
    </source>
</evidence>
<keyword evidence="2" id="KW-0813">Transport</keyword>
<reference evidence="7" key="1">
    <citation type="submission" date="2015-05" db="EMBL/GenBank/DDBJ databases">
        <authorList>
            <person name="Urmite Genomes"/>
        </authorList>
    </citation>
    <scope>NUCLEOTIDE SEQUENCE [LARGE SCALE GENOMIC DNA]</scope>
    <source>
        <strain evidence="7">LF1</strain>
    </source>
</reference>
<keyword evidence="3 4" id="KW-0732">Signal</keyword>
<protein>
    <submittedName>
        <fullName evidence="6">Extracellular solute-binding protein</fullName>
    </submittedName>
</protein>
<dbReference type="GO" id="GO:0043190">
    <property type="term" value="C:ATP-binding cassette (ABC) transporter complex"/>
    <property type="evidence" value="ECO:0007669"/>
    <property type="project" value="InterPro"/>
</dbReference>
<dbReference type="Gene3D" id="3.10.105.10">
    <property type="entry name" value="Dipeptide-binding Protein, Domain 3"/>
    <property type="match status" value="1"/>
</dbReference>
<dbReference type="RefSeq" id="WP_090635385.1">
    <property type="nucleotide sequence ID" value="NZ_CVRB01000003.1"/>
</dbReference>
<dbReference type="InterPro" id="IPR030678">
    <property type="entry name" value="Peptide/Ni-bd"/>
</dbReference>
<accession>A0A0U1NYJ5</accession>
<feature type="domain" description="Solute-binding protein family 5" evidence="5">
    <location>
        <begin position="80"/>
        <end position="425"/>
    </location>
</feature>